<feature type="domain" description="Protein SirB1 N-terminal" evidence="2">
    <location>
        <begin position="102"/>
        <end position="264"/>
    </location>
</feature>
<dbReference type="Pfam" id="PF13369">
    <property type="entry name" value="Transglut_core2"/>
    <property type="match status" value="1"/>
</dbReference>
<dbReference type="PANTHER" id="PTHR31350:SF29">
    <property type="entry name" value="PROTEIN SIRB1 N-TERMINAL DOMAIN-CONTAINING PROTEIN"/>
    <property type="match status" value="1"/>
</dbReference>
<evidence type="ECO:0000313" key="3">
    <source>
        <dbReference type="EMBL" id="SZX63371.1"/>
    </source>
</evidence>
<evidence type="ECO:0000313" key="4">
    <source>
        <dbReference type="Proteomes" id="UP000256970"/>
    </source>
</evidence>
<dbReference type="STRING" id="3088.A0A383VDU4"/>
<protein>
    <recommendedName>
        <fullName evidence="2">Protein SirB1 N-terminal domain-containing protein</fullName>
    </recommendedName>
</protein>
<reference evidence="3 4" key="1">
    <citation type="submission" date="2016-10" db="EMBL/GenBank/DDBJ databases">
        <authorList>
            <person name="Cai Z."/>
        </authorList>
    </citation>
    <scope>NUCLEOTIDE SEQUENCE [LARGE SCALE GENOMIC DNA]</scope>
</reference>
<keyword evidence="4" id="KW-1185">Reference proteome</keyword>
<proteinExistence type="predicted"/>
<dbReference type="InterPro" id="IPR032698">
    <property type="entry name" value="SirB1_N"/>
</dbReference>
<sequence length="465" mass="48525">MQLYRTIKRYRPAAPARQTFPAVILRASLHHVQAVSQPSNAAEVVSWAKQQFLQEVGKPDGAIGLAKTCLVMALEEEAVGQLHLVGRQPRTGATAATWSLQRLDALAADVIDVLQQEHPQTLIPADSDSSSSSSSTKPAAARPRVLGNKFPMQVLGAVNSVLFGRQGYAACNRYGTPSDSQLATVLESGPGSCAALTVLYLEVCSRLDLPLGFKVLEGGRYCLAWPRGEEGQQHPLTAAGEACVLDVYGKGALLTVKEATELFAVTSEELFAGSSRRELLAALLAEQQHAYWCAAIGCSPQPAFMTQLSAASAVKQHVRQLNGLSIERATAAAEKRAALLPGDLQVQLELALLCYFSGRYEDAWLELGSYLEAVRCAAATDSTAAAAPAAAAAAAVPVAAGVAPAAPSAAAQPAATATATAGAGSDADEVVAKGMEAYGGLVDDDVMLLFEKLQLELMLGGADVA</sequence>
<dbReference type="Proteomes" id="UP000256970">
    <property type="component" value="Unassembled WGS sequence"/>
</dbReference>
<organism evidence="3 4">
    <name type="scientific">Tetradesmus obliquus</name>
    <name type="common">Green alga</name>
    <name type="synonym">Acutodesmus obliquus</name>
    <dbReference type="NCBI Taxonomy" id="3088"/>
    <lineage>
        <taxon>Eukaryota</taxon>
        <taxon>Viridiplantae</taxon>
        <taxon>Chlorophyta</taxon>
        <taxon>core chlorophytes</taxon>
        <taxon>Chlorophyceae</taxon>
        <taxon>CS clade</taxon>
        <taxon>Sphaeropleales</taxon>
        <taxon>Scenedesmaceae</taxon>
        <taxon>Tetradesmus</taxon>
    </lineage>
</organism>
<evidence type="ECO:0000259" key="2">
    <source>
        <dbReference type="Pfam" id="PF13369"/>
    </source>
</evidence>
<dbReference type="AlphaFoldDB" id="A0A383VDU4"/>
<gene>
    <name evidence="3" type="ORF">BQ4739_LOCUS3923</name>
</gene>
<feature type="compositionally biased region" description="Low complexity" evidence="1">
    <location>
        <begin position="126"/>
        <end position="135"/>
    </location>
</feature>
<accession>A0A383VDU4</accession>
<dbReference type="PANTHER" id="PTHR31350">
    <property type="entry name" value="SI:DKEY-261L7.2"/>
    <property type="match status" value="1"/>
</dbReference>
<feature type="region of interest" description="Disordered" evidence="1">
    <location>
        <begin position="122"/>
        <end position="142"/>
    </location>
</feature>
<name>A0A383VDU4_TETOB</name>
<evidence type="ECO:0000256" key="1">
    <source>
        <dbReference type="SAM" id="MobiDB-lite"/>
    </source>
</evidence>
<dbReference type="EMBL" id="FNXT01000310">
    <property type="protein sequence ID" value="SZX63371.1"/>
    <property type="molecule type" value="Genomic_DNA"/>
</dbReference>